<proteinExistence type="predicted"/>
<dbReference type="EMBL" id="JACIJH010000003">
    <property type="protein sequence ID" value="MBB5706093.1"/>
    <property type="molecule type" value="Genomic_DNA"/>
</dbReference>
<dbReference type="RefSeq" id="WP_184096716.1">
    <property type="nucleotide sequence ID" value="NZ_JACIJH010000003.1"/>
</dbReference>
<name>A0A7W9EPZ2_9SPHN</name>
<accession>A0A7W9EPZ2</accession>
<feature type="transmembrane region" description="Helical" evidence="1">
    <location>
        <begin position="102"/>
        <end position="119"/>
    </location>
</feature>
<evidence type="ECO:0000313" key="3">
    <source>
        <dbReference type="Proteomes" id="UP000537161"/>
    </source>
</evidence>
<dbReference type="Proteomes" id="UP000537161">
    <property type="component" value="Unassembled WGS sequence"/>
</dbReference>
<evidence type="ECO:0000313" key="2">
    <source>
        <dbReference type="EMBL" id="MBB5706093.1"/>
    </source>
</evidence>
<organism evidence="2 3">
    <name type="scientific">Sphingopyxis panaciterrulae</name>
    <dbReference type="NCBI Taxonomy" id="462372"/>
    <lineage>
        <taxon>Bacteria</taxon>
        <taxon>Pseudomonadati</taxon>
        <taxon>Pseudomonadota</taxon>
        <taxon>Alphaproteobacteria</taxon>
        <taxon>Sphingomonadales</taxon>
        <taxon>Sphingomonadaceae</taxon>
        <taxon>Sphingopyxis</taxon>
    </lineage>
</organism>
<comment type="caution">
    <text evidence="2">The sequence shown here is derived from an EMBL/GenBank/DDBJ whole genome shotgun (WGS) entry which is preliminary data.</text>
</comment>
<keyword evidence="1" id="KW-1133">Transmembrane helix</keyword>
<evidence type="ECO:0000256" key="1">
    <source>
        <dbReference type="SAM" id="Phobius"/>
    </source>
</evidence>
<reference evidence="2 3" key="1">
    <citation type="submission" date="2020-08" db="EMBL/GenBank/DDBJ databases">
        <title>Genomic Encyclopedia of Type Strains, Phase IV (KMG-IV): sequencing the most valuable type-strain genomes for metagenomic binning, comparative biology and taxonomic classification.</title>
        <authorList>
            <person name="Goeker M."/>
        </authorList>
    </citation>
    <scope>NUCLEOTIDE SEQUENCE [LARGE SCALE GENOMIC DNA]</scope>
    <source>
        <strain evidence="2 3">DSM 27163</strain>
    </source>
</reference>
<keyword evidence="1" id="KW-0812">Transmembrane</keyword>
<sequence>MASTFLRSLVATAIGILVAFALILLAQYAGGELAPEAYDPATGEILIPVGATVALIVGWLVGTFAGGWLAMRTSTRPGPGWIVAGAVIGAGLYRAATLADSWWMMVLGVVAPLVAAWTAQRATGLAAVEATA</sequence>
<dbReference type="AlphaFoldDB" id="A0A7W9EPZ2"/>
<protein>
    <submittedName>
        <fullName evidence="2">Uncharacterized protein</fullName>
    </submittedName>
</protein>
<feature type="transmembrane region" description="Helical" evidence="1">
    <location>
        <begin position="78"/>
        <end position="96"/>
    </location>
</feature>
<gene>
    <name evidence="2" type="ORF">FHR21_001437</name>
</gene>
<keyword evidence="1" id="KW-0472">Membrane</keyword>
<keyword evidence="3" id="KW-1185">Reference proteome</keyword>
<feature type="transmembrane region" description="Helical" evidence="1">
    <location>
        <begin position="47"/>
        <end position="71"/>
    </location>
</feature>